<protein>
    <recommendedName>
        <fullName evidence="1">diguanylate cyclase</fullName>
        <ecNumber evidence="1">2.7.7.65</ecNumber>
    </recommendedName>
</protein>
<dbReference type="GO" id="GO:0052621">
    <property type="term" value="F:diguanylate cyclase activity"/>
    <property type="evidence" value="ECO:0007669"/>
    <property type="project" value="UniProtKB-EC"/>
</dbReference>
<feature type="non-terminal residue" evidence="3">
    <location>
        <position position="1"/>
    </location>
</feature>
<dbReference type="Pfam" id="PF00990">
    <property type="entry name" value="GGDEF"/>
    <property type="match status" value="1"/>
</dbReference>
<dbReference type="SUPFAM" id="SSF55073">
    <property type="entry name" value="Nucleotide cyclase"/>
    <property type="match status" value="1"/>
</dbReference>
<dbReference type="GO" id="GO:1902201">
    <property type="term" value="P:negative regulation of bacterial-type flagellum-dependent cell motility"/>
    <property type="evidence" value="ECO:0007669"/>
    <property type="project" value="TreeGrafter"/>
</dbReference>
<dbReference type="EC" id="2.7.7.65" evidence="1"/>
<dbReference type="Proteomes" id="UP000886162">
    <property type="component" value="Unassembled WGS sequence"/>
</dbReference>
<name>A0A831LGD6_9BACT</name>
<reference evidence="3" key="1">
    <citation type="journal article" date="2020" name="mSystems">
        <title>Genome- and Community-Level Interaction Insights into Carbon Utilization and Element Cycling Functions of Hydrothermarchaeota in Hydrothermal Sediment.</title>
        <authorList>
            <person name="Zhou Z."/>
            <person name="Liu Y."/>
            <person name="Xu W."/>
            <person name="Pan J."/>
            <person name="Luo Z.H."/>
            <person name="Li M."/>
        </authorList>
    </citation>
    <scope>NUCLEOTIDE SEQUENCE [LARGE SCALE GENOMIC DNA]</scope>
    <source>
        <strain evidence="3">SpSt-1220</strain>
    </source>
</reference>
<dbReference type="GO" id="GO:0043709">
    <property type="term" value="P:cell adhesion involved in single-species biofilm formation"/>
    <property type="evidence" value="ECO:0007669"/>
    <property type="project" value="TreeGrafter"/>
</dbReference>
<evidence type="ECO:0000259" key="2">
    <source>
        <dbReference type="PROSITE" id="PS50887"/>
    </source>
</evidence>
<dbReference type="EMBL" id="DSDO01000084">
    <property type="protein sequence ID" value="HDR46304.1"/>
    <property type="molecule type" value="Genomic_DNA"/>
</dbReference>
<dbReference type="PANTHER" id="PTHR45138:SF25">
    <property type="entry name" value="GGDEF DOMAIN PROTEIN"/>
    <property type="match status" value="1"/>
</dbReference>
<dbReference type="AlphaFoldDB" id="A0A831LGD6"/>
<accession>A0A831LGD6</accession>
<sequence length="179" mass="19942">LTHLPGNLTIERELEERIAAGTPFATLYVDLDHFKVYNDRYGYQAGSAAIAAVGDLILRAVRDHGNAQDMVGHIGGDDYIVLSSPDRAEEIAREIVESFDRLAPSFYSAEDREAGHTIGLDRYDVKRKFPLMTVSIAVLTSNSLKDPSPTAIGRECAKIKEHLKKEPGSNYLIDRREQR</sequence>
<dbReference type="SMART" id="SM00267">
    <property type="entry name" value="GGDEF"/>
    <property type="match status" value="1"/>
</dbReference>
<dbReference type="PANTHER" id="PTHR45138">
    <property type="entry name" value="REGULATORY COMPONENTS OF SENSORY TRANSDUCTION SYSTEM"/>
    <property type="match status" value="1"/>
</dbReference>
<dbReference type="Gene3D" id="3.30.70.270">
    <property type="match status" value="1"/>
</dbReference>
<evidence type="ECO:0000313" key="3">
    <source>
        <dbReference type="EMBL" id="HDR46304.1"/>
    </source>
</evidence>
<evidence type="ECO:0000256" key="1">
    <source>
        <dbReference type="ARBA" id="ARBA00012528"/>
    </source>
</evidence>
<dbReference type="InterPro" id="IPR000160">
    <property type="entry name" value="GGDEF_dom"/>
</dbReference>
<dbReference type="NCBIfam" id="TIGR00254">
    <property type="entry name" value="GGDEF"/>
    <property type="match status" value="1"/>
</dbReference>
<dbReference type="InterPro" id="IPR050469">
    <property type="entry name" value="Diguanylate_Cyclase"/>
</dbReference>
<dbReference type="GO" id="GO:0005886">
    <property type="term" value="C:plasma membrane"/>
    <property type="evidence" value="ECO:0007669"/>
    <property type="project" value="TreeGrafter"/>
</dbReference>
<proteinExistence type="predicted"/>
<dbReference type="InterPro" id="IPR029787">
    <property type="entry name" value="Nucleotide_cyclase"/>
</dbReference>
<comment type="caution">
    <text evidence="3">The sequence shown here is derived from an EMBL/GenBank/DDBJ whole genome shotgun (WGS) entry which is preliminary data.</text>
</comment>
<gene>
    <name evidence="3" type="ORF">ENN94_01235</name>
</gene>
<feature type="domain" description="GGDEF" evidence="2">
    <location>
        <begin position="22"/>
        <end position="162"/>
    </location>
</feature>
<organism evidence="3">
    <name type="scientific">Geoalkalibacter subterraneus</name>
    <dbReference type="NCBI Taxonomy" id="483547"/>
    <lineage>
        <taxon>Bacteria</taxon>
        <taxon>Pseudomonadati</taxon>
        <taxon>Thermodesulfobacteriota</taxon>
        <taxon>Desulfuromonadia</taxon>
        <taxon>Desulfuromonadales</taxon>
        <taxon>Geoalkalibacteraceae</taxon>
        <taxon>Geoalkalibacter</taxon>
    </lineage>
</organism>
<dbReference type="PROSITE" id="PS50887">
    <property type="entry name" value="GGDEF"/>
    <property type="match status" value="1"/>
</dbReference>
<dbReference type="CDD" id="cd01949">
    <property type="entry name" value="GGDEF"/>
    <property type="match status" value="1"/>
</dbReference>
<dbReference type="InterPro" id="IPR043128">
    <property type="entry name" value="Rev_trsase/Diguanyl_cyclase"/>
</dbReference>